<dbReference type="EMBL" id="JAUHJS010000004">
    <property type="protein sequence ID" value="MDN4165568.1"/>
    <property type="molecule type" value="Genomic_DNA"/>
</dbReference>
<feature type="signal peptide" evidence="1">
    <location>
        <begin position="1"/>
        <end position="19"/>
    </location>
</feature>
<dbReference type="Proteomes" id="UP001168552">
    <property type="component" value="Unassembled WGS sequence"/>
</dbReference>
<accession>A0ABT8F526</accession>
<evidence type="ECO:0000313" key="2">
    <source>
        <dbReference type="EMBL" id="MDN4165568.1"/>
    </source>
</evidence>
<dbReference type="Pfam" id="PF10043">
    <property type="entry name" value="DUF2279"/>
    <property type="match status" value="1"/>
</dbReference>
<keyword evidence="1" id="KW-0732">Signal</keyword>
<comment type="caution">
    <text evidence="2">The sequence shown here is derived from an EMBL/GenBank/DDBJ whole genome shotgun (WGS) entry which is preliminary data.</text>
</comment>
<dbReference type="RefSeq" id="WP_320004099.1">
    <property type="nucleotide sequence ID" value="NZ_JAUHJS010000004.1"/>
</dbReference>
<keyword evidence="3" id="KW-1185">Reference proteome</keyword>
<name>A0ABT8F526_9BACT</name>
<proteinExistence type="predicted"/>
<protein>
    <submittedName>
        <fullName evidence="2">DUF2279 domain-containing protein</fullName>
    </submittedName>
</protein>
<gene>
    <name evidence="2" type="ORF">QWY31_08650</name>
</gene>
<feature type="chain" id="PRO_5046509396" evidence="1">
    <location>
        <begin position="20"/>
        <end position="300"/>
    </location>
</feature>
<dbReference type="InterPro" id="IPR018736">
    <property type="entry name" value="DUF2279_periplasmic_lipo"/>
</dbReference>
<organism evidence="2 3">
    <name type="scientific">Shiella aurantiaca</name>
    <dbReference type="NCBI Taxonomy" id="3058365"/>
    <lineage>
        <taxon>Bacteria</taxon>
        <taxon>Pseudomonadati</taxon>
        <taxon>Bacteroidota</taxon>
        <taxon>Cytophagia</taxon>
        <taxon>Cytophagales</taxon>
        <taxon>Shiellaceae</taxon>
        <taxon>Shiella</taxon>
    </lineage>
</organism>
<evidence type="ECO:0000313" key="3">
    <source>
        <dbReference type="Proteomes" id="UP001168552"/>
    </source>
</evidence>
<evidence type="ECO:0000256" key="1">
    <source>
        <dbReference type="SAM" id="SignalP"/>
    </source>
</evidence>
<reference evidence="2" key="1">
    <citation type="submission" date="2023-06" db="EMBL/GenBank/DDBJ databases">
        <title>Cytophagales bacterium Strain LB-30, isolated from soil.</title>
        <authorList>
            <person name="Liu B."/>
        </authorList>
    </citation>
    <scope>NUCLEOTIDE SEQUENCE</scope>
    <source>
        <strain evidence="2">LB-30</strain>
    </source>
</reference>
<sequence length="300" mass="34278">MKRAILFLLLYVLAIGAIAQSDSSAQTINKKRLLLVSGVETAFYVGGMLYLSEIWYRDWERVPFHWYNDNAGYLQMDKLAHSFVAYQESKAGYHALRWSGVSKGKALLFGGTLGFVLQLPVEIFDGIYEDYGFSPGDVAANTLGSLLFITQEGFWDEQKVVMKFSYYPSEYAQYRPDYLGANPLEQLFLDYNSQTYWLSANIRSIFHQAKVPAWLNLAVGYSGDGMLGEFTNPRVIDGKLAPVLTRERQFLLSLDVDFTRIPTSRPWLKKTFKALNVLKIPFPALEYTKKRGLNIKPLYY</sequence>